<dbReference type="SMART" id="SM00823">
    <property type="entry name" value="PKS_PP"/>
    <property type="match status" value="1"/>
</dbReference>
<evidence type="ECO:0000259" key="3">
    <source>
        <dbReference type="PROSITE" id="PS50075"/>
    </source>
</evidence>
<keyword evidence="2" id="KW-0597">Phosphoprotein</keyword>
<dbReference type="GO" id="GO:0031177">
    <property type="term" value="F:phosphopantetheine binding"/>
    <property type="evidence" value="ECO:0007669"/>
    <property type="project" value="InterPro"/>
</dbReference>
<name>A0A2W2F314_9ACTN</name>
<dbReference type="GO" id="GO:0005737">
    <property type="term" value="C:cytoplasm"/>
    <property type="evidence" value="ECO:0007669"/>
    <property type="project" value="TreeGrafter"/>
</dbReference>
<feature type="domain" description="Carrier" evidence="3">
    <location>
        <begin position="14"/>
        <end position="89"/>
    </location>
</feature>
<dbReference type="GO" id="GO:0044550">
    <property type="term" value="P:secondary metabolite biosynthetic process"/>
    <property type="evidence" value="ECO:0007669"/>
    <property type="project" value="TreeGrafter"/>
</dbReference>
<dbReference type="InterPro" id="IPR020806">
    <property type="entry name" value="PKS_PP-bd"/>
</dbReference>
<evidence type="ECO:0000256" key="1">
    <source>
        <dbReference type="ARBA" id="ARBA00022450"/>
    </source>
</evidence>
<gene>
    <name evidence="4" type="ORF">C1I95_11720</name>
</gene>
<accession>A0A2W2F314</accession>
<dbReference type="AlphaFoldDB" id="A0A2W2F314"/>
<dbReference type="Proteomes" id="UP000248924">
    <property type="component" value="Unassembled WGS sequence"/>
</dbReference>
<evidence type="ECO:0000313" key="5">
    <source>
        <dbReference type="Proteomes" id="UP000248924"/>
    </source>
</evidence>
<dbReference type="Pfam" id="PF00550">
    <property type="entry name" value="PP-binding"/>
    <property type="match status" value="1"/>
</dbReference>
<reference evidence="4 5" key="1">
    <citation type="submission" date="2018-01" db="EMBL/GenBank/DDBJ databases">
        <title>Draft genome sequence of Jishengella sp. NA12.</title>
        <authorList>
            <person name="Sahin N."/>
            <person name="Ay H."/>
            <person name="Saygin H."/>
        </authorList>
    </citation>
    <scope>NUCLEOTIDE SEQUENCE [LARGE SCALE GENOMIC DNA]</scope>
    <source>
        <strain evidence="4 5">NA12</strain>
    </source>
</reference>
<dbReference type="EMBL" id="POTY01000057">
    <property type="protein sequence ID" value="PZG19368.1"/>
    <property type="molecule type" value="Genomic_DNA"/>
</dbReference>
<dbReference type="SUPFAM" id="SSF47336">
    <property type="entry name" value="ACP-like"/>
    <property type="match status" value="1"/>
</dbReference>
<proteinExistence type="predicted"/>
<dbReference type="GO" id="GO:0043041">
    <property type="term" value="P:amino acid activation for nonribosomal peptide biosynthetic process"/>
    <property type="evidence" value="ECO:0007669"/>
    <property type="project" value="TreeGrafter"/>
</dbReference>
<dbReference type="PROSITE" id="PS50075">
    <property type="entry name" value="CARRIER"/>
    <property type="match status" value="1"/>
</dbReference>
<evidence type="ECO:0000313" key="4">
    <source>
        <dbReference type="EMBL" id="PZG19368.1"/>
    </source>
</evidence>
<dbReference type="InterPro" id="IPR036736">
    <property type="entry name" value="ACP-like_sf"/>
</dbReference>
<evidence type="ECO:0000256" key="2">
    <source>
        <dbReference type="ARBA" id="ARBA00022553"/>
    </source>
</evidence>
<keyword evidence="1" id="KW-0596">Phosphopantetheine</keyword>
<sequence length="100" mass="10691">MRRTRAGTVTAAQVSPPDVAAVVRAAWQEVFDTPHLADDADFFALGGSSLHAVRIIARVGEDLDLDVSVRAILETRTIRAMVSWVRAALADAGDGDRCDS</sequence>
<dbReference type="PANTHER" id="PTHR45527:SF1">
    <property type="entry name" value="FATTY ACID SYNTHASE"/>
    <property type="match status" value="1"/>
</dbReference>
<organism evidence="4 5">
    <name type="scientific">Micromonospora craterilacus</name>
    <dbReference type="NCBI Taxonomy" id="1655439"/>
    <lineage>
        <taxon>Bacteria</taxon>
        <taxon>Bacillati</taxon>
        <taxon>Actinomycetota</taxon>
        <taxon>Actinomycetes</taxon>
        <taxon>Micromonosporales</taxon>
        <taxon>Micromonosporaceae</taxon>
        <taxon>Micromonospora</taxon>
    </lineage>
</organism>
<dbReference type="InterPro" id="IPR009081">
    <property type="entry name" value="PP-bd_ACP"/>
</dbReference>
<dbReference type="PROSITE" id="PS00012">
    <property type="entry name" value="PHOSPHOPANTETHEINE"/>
    <property type="match status" value="1"/>
</dbReference>
<dbReference type="InterPro" id="IPR006162">
    <property type="entry name" value="Ppantetheine_attach_site"/>
</dbReference>
<comment type="caution">
    <text evidence="4">The sequence shown here is derived from an EMBL/GenBank/DDBJ whole genome shotgun (WGS) entry which is preliminary data.</text>
</comment>
<protein>
    <recommendedName>
        <fullName evidence="3">Carrier domain-containing protein</fullName>
    </recommendedName>
</protein>
<dbReference type="PANTHER" id="PTHR45527">
    <property type="entry name" value="NONRIBOSOMAL PEPTIDE SYNTHETASE"/>
    <property type="match status" value="1"/>
</dbReference>
<dbReference type="Gene3D" id="1.10.1200.10">
    <property type="entry name" value="ACP-like"/>
    <property type="match status" value="1"/>
</dbReference>
<keyword evidence="5" id="KW-1185">Reference proteome</keyword>